<dbReference type="PANTHER" id="PTHR30026:SF20">
    <property type="entry name" value="OUTER MEMBRANE PROTEIN TOLC"/>
    <property type="match status" value="1"/>
</dbReference>
<comment type="similarity">
    <text evidence="1 7">Belongs to the outer membrane factor (OMF) (TC 1.B.17) family.</text>
</comment>
<dbReference type="Proteomes" id="UP001497493">
    <property type="component" value="Chromosome"/>
</dbReference>
<evidence type="ECO:0000256" key="4">
    <source>
        <dbReference type="ARBA" id="ARBA00022692"/>
    </source>
</evidence>
<evidence type="ECO:0000256" key="1">
    <source>
        <dbReference type="ARBA" id="ARBA00007613"/>
    </source>
</evidence>
<evidence type="ECO:0000256" key="5">
    <source>
        <dbReference type="ARBA" id="ARBA00023136"/>
    </source>
</evidence>
<evidence type="ECO:0000256" key="6">
    <source>
        <dbReference type="ARBA" id="ARBA00023237"/>
    </source>
</evidence>
<dbReference type="Gene3D" id="1.20.1600.10">
    <property type="entry name" value="Outer membrane efflux proteins (OEP)"/>
    <property type="match status" value="1"/>
</dbReference>
<keyword evidence="6 7" id="KW-0998">Cell outer membrane</keyword>
<comment type="subcellular location">
    <subcellularLocation>
        <location evidence="7">Cell outer membrane</location>
        <topology evidence="7">Peripheral membrane protein</topology>
    </subcellularLocation>
</comment>
<dbReference type="InterPro" id="IPR028351">
    <property type="entry name" value="CyaE"/>
</dbReference>
<dbReference type="Pfam" id="PF02321">
    <property type="entry name" value="OEP"/>
    <property type="match status" value="2"/>
</dbReference>
<gene>
    <name evidence="8" type="ORF">MECH1_V1_3035</name>
</gene>
<comment type="function">
    <text evidence="7">CyaE is necessary for transport of calmodulin-sensitive adenylate cyclase-hemolysin (cyclolysin).</text>
</comment>
<keyword evidence="4" id="KW-0812">Transmembrane</keyword>
<keyword evidence="7" id="KW-0204">Cytolysis</keyword>
<keyword evidence="2 7" id="KW-0813">Transport</keyword>
<dbReference type="PANTHER" id="PTHR30026">
    <property type="entry name" value="OUTER MEMBRANE PROTEIN TOLC"/>
    <property type="match status" value="1"/>
</dbReference>
<dbReference type="PIRSF" id="PIRSF001892">
    <property type="entry name" value="CyaE"/>
    <property type="match status" value="1"/>
</dbReference>
<name>A0ABM9NMD2_9GAMM</name>
<accession>A0ABM9NMD2</accession>
<evidence type="ECO:0000256" key="3">
    <source>
        <dbReference type="ARBA" id="ARBA00022452"/>
    </source>
</evidence>
<evidence type="ECO:0000313" key="9">
    <source>
        <dbReference type="Proteomes" id="UP001497493"/>
    </source>
</evidence>
<keyword evidence="9" id="KW-1185">Reference proteome</keyword>
<reference evidence="8 9" key="1">
    <citation type="submission" date="2024-04" db="EMBL/GenBank/DDBJ databases">
        <authorList>
            <person name="Cremers G."/>
        </authorList>
    </citation>
    <scope>NUCLEOTIDE SEQUENCE [LARGE SCALE GENOMIC DNA]</scope>
    <source>
        <strain evidence="8">MeCH1-AG</strain>
    </source>
</reference>
<dbReference type="InterPro" id="IPR003423">
    <property type="entry name" value="OMP_efflux"/>
</dbReference>
<dbReference type="InterPro" id="IPR051906">
    <property type="entry name" value="TolC-like"/>
</dbReference>
<evidence type="ECO:0000256" key="2">
    <source>
        <dbReference type="ARBA" id="ARBA00022448"/>
    </source>
</evidence>
<dbReference type="SUPFAM" id="SSF56954">
    <property type="entry name" value="Outer membrane efflux proteins (OEP)"/>
    <property type="match status" value="1"/>
</dbReference>
<dbReference type="EMBL" id="OZ026884">
    <property type="protein sequence ID" value="CAL1241811.1"/>
    <property type="molecule type" value="Genomic_DNA"/>
</dbReference>
<evidence type="ECO:0000256" key="7">
    <source>
        <dbReference type="PIRNR" id="PIRNR001892"/>
    </source>
</evidence>
<proteinExistence type="inferred from homology"/>
<keyword evidence="7" id="KW-0354">Hemolysis</keyword>
<organism evidence="8 9">
    <name type="scientific">Candidatus Methylocalor cossyra</name>
    <dbReference type="NCBI Taxonomy" id="3108543"/>
    <lineage>
        <taxon>Bacteria</taxon>
        <taxon>Pseudomonadati</taxon>
        <taxon>Pseudomonadota</taxon>
        <taxon>Gammaproteobacteria</taxon>
        <taxon>Methylococcales</taxon>
        <taxon>Methylococcaceae</taxon>
        <taxon>Candidatus Methylocalor</taxon>
    </lineage>
</organism>
<keyword evidence="3" id="KW-1134">Transmembrane beta strand</keyword>
<sequence>MKPTRSLLFWTFWWVAGGVAADEGASLALSGKPMTLRQVQEIARQNHPRIAQAQMQAQASQEAIVQAKSAFLPNIMQETVAAISNSTKQTPARLTAGWGFAPPPIASRVATGLTLKQLVTDFGRTSALVEGSELKAKASESEVQATDAQVLLLATNAYYQVFQSQEVLRIAEETLKARQLDLTRVKAMMKSGLTSSLDVSFAEVNLSDAQLLQIKAQNDLNSARAILSTAMGYREPQDILAKEEPMPPPVDNLDKAITEALYQRPDLQSVRLKLQAAEKFVEAEKAAALPNVQLVGNINYMPWINYKTGNVSGAYPQFNVIGGLVIDIPVFTGFELSARRDKAQSEARALSHGLTDAENEILRDVRVAWMASKTALERLAPAHQQLLKAQEAFRLAQSRYNLKLASIIELTQAQLNLTRAEIGELEARVDLQMRRAELDYQMGKLR</sequence>
<dbReference type="RefSeq" id="WP_348758293.1">
    <property type="nucleotide sequence ID" value="NZ_OZ026884.1"/>
</dbReference>
<keyword evidence="5 7" id="KW-0472">Membrane</keyword>
<protein>
    <recommendedName>
        <fullName evidence="7">Protein CyaE</fullName>
    </recommendedName>
</protein>
<evidence type="ECO:0000313" key="8">
    <source>
        <dbReference type="EMBL" id="CAL1241811.1"/>
    </source>
</evidence>